<protein>
    <submittedName>
        <fullName evidence="2">Uncharacterized protein</fullName>
    </submittedName>
</protein>
<feature type="compositionally biased region" description="Basic and acidic residues" evidence="1">
    <location>
        <begin position="21"/>
        <end position="32"/>
    </location>
</feature>
<evidence type="ECO:0000313" key="3">
    <source>
        <dbReference type="Proteomes" id="UP000814243"/>
    </source>
</evidence>
<dbReference type="AlphaFoldDB" id="A0A922SBQ0"/>
<name>A0A922SBQ0_SPOEX</name>
<accession>A0A922SBQ0</accession>
<feature type="region of interest" description="Disordered" evidence="1">
    <location>
        <begin position="72"/>
        <end position="100"/>
    </location>
</feature>
<dbReference type="Proteomes" id="UP000814243">
    <property type="component" value="Unassembled WGS sequence"/>
</dbReference>
<reference evidence="2" key="1">
    <citation type="journal article" date="2021" name="G3 (Bethesda)">
        <title>Genome and transcriptome analysis of the beet armyworm Spodoptera exigua reveals targets for pest control. .</title>
        <authorList>
            <person name="Simon S."/>
            <person name="Breeschoten T."/>
            <person name="Jansen H.J."/>
            <person name="Dirks R.P."/>
            <person name="Schranz M.E."/>
            <person name="Ros V.I.D."/>
        </authorList>
    </citation>
    <scope>NUCLEOTIDE SEQUENCE</scope>
    <source>
        <strain evidence="2">TB_SE_WUR_2020</strain>
    </source>
</reference>
<comment type="caution">
    <text evidence="2">The sequence shown here is derived from an EMBL/GenBank/DDBJ whole genome shotgun (WGS) entry which is preliminary data.</text>
</comment>
<feature type="region of interest" description="Disordered" evidence="1">
    <location>
        <begin position="1"/>
        <end position="37"/>
    </location>
</feature>
<proteinExistence type="predicted"/>
<gene>
    <name evidence="2" type="ORF">HF086_006632</name>
</gene>
<organism evidence="2 3">
    <name type="scientific">Spodoptera exigua</name>
    <name type="common">Beet armyworm</name>
    <name type="synonym">Noctua fulgens</name>
    <dbReference type="NCBI Taxonomy" id="7107"/>
    <lineage>
        <taxon>Eukaryota</taxon>
        <taxon>Metazoa</taxon>
        <taxon>Ecdysozoa</taxon>
        <taxon>Arthropoda</taxon>
        <taxon>Hexapoda</taxon>
        <taxon>Insecta</taxon>
        <taxon>Pterygota</taxon>
        <taxon>Neoptera</taxon>
        <taxon>Endopterygota</taxon>
        <taxon>Lepidoptera</taxon>
        <taxon>Glossata</taxon>
        <taxon>Ditrysia</taxon>
        <taxon>Noctuoidea</taxon>
        <taxon>Noctuidae</taxon>
        <taxon>Amphipyrinae</taxon>
        <taxon>Spodoptera</taxon>
    </lineage>
</organism>
<sequence length="100" mass="11346">MLMPVKSKVSRGYGSNAMNHGFDREQQTEKGRFNPIQGESRYLISSLKIKVESKPRLDPELDIKAELLDTSAAKHKLAVRPKKNHPRKKTVTSKTDDEGR</sequence>
<dbReference type="EMBL" id="JACEFF010000755">
    <property type="protein sequence ID" value="KAH9631640.1"/>
    <property type="molecule type" value="Genomic_DNA"/>
</dbReference>
<evidence type="ECO:0000313" key="2">
    <source>
        <dbReference type="EMBL" id="KAH9631640.1"/>
    </source>
</evidence>
<feature type="compositionally biased region" description="Basic residues" evidence="1">
    <location>
        <begin position="73"/>
        <end position="91"/>
    </location>
</feature>
<evidence type="ECO:0000256" key="1">
    <source>
        <dbReference type="SAM" id="MobiDB-lite"/>
    </source>
</evidence>